<dbReference type="Gene3D" id="3.40.50.970">
    <property type="match status" value="1"/>
</dbReference>
<dbReference type="Gene3D" id="3.40.50.1220">
    <property type="entry name" value="TPP-binding domain"/>
    <property type="match status" value="1"/>
</dbReference>
<gene>
    <name evidence="3" type="ORF">JCM21738_682</name>
</gene>
<dbReference type="CDD" id="cd07035">
    <property type="entry name" value="TPP_PYR_POX_like"/>
    <property type="match status" value="1"/>
</dbReference>
<dbReference type="InterPro" id="IPR045229">
    <property type="entry name" value="TPP_enz"/>
</dbReference>
<keyword evidence="4" id="KW-1185">Reference proteome</keyword>
<dbReference type="SUPFAM" id="SSF52467">
    <property type="entry name" value="DHS-like NAD/FAD-binding domain"/>
    <property type="match status" value="1"/>
</dbReference>
<sequence length="283" mass="30828">MEAALKETKAKTNEVTGADLLLRALEKENVEVIFGYPGGAVLPIYDKLYDSKILHVLPRHEQGGIHAAEGYARVSGKPGVVIATSGPGATNIITGIADAMMDSLPLVVFTGQVATGVIGTDAFQEADILGITTPITKYNYQIREIKDIPRIIKEAFYIATSGRPGPVVIDFPKDLAAGVSAEPAEEEIHLPGYQPTTEPNFLQVRKLSEAVSRAKRPVILAGAGVLHAKASSLLKEYAEQQSYMLSTHYWGWEAFRPTMNCSLEWLGCMAAMHRTWRFIIVTC</sequence>
<dbReference type="eggNOG" id="COG0028">
    <property type="taxonomic scope" value="Bacteria"/>
</dbReference>
<dbReference type="GO" id="GO:0030976">
    <property type="term" value="F:thiamine pyrophosphate binding"/>
    <property type="evidence" value="ECO:0007669"/>
    <property type="project" value="InterPro"/>
</dbReference>
<name>W4RJF8_9BACI</name>
<evidence type="ECO:0000313" key="3">
    <source>
        <dbReference type="EMBL" id="GAE44008.1"/>
    </source>
</evidence>
<evidence type="ECO:0000256" key="1">
    <source>
        <dbReference type="ARBA" id="ARBA00007812"/>
    </source>
</evidence>
<proteinExistence type="inferred from homology"/>
<dbReference type="AlphaFoldDB" id="W4RJF8"/>
<evidence type="ECO:0000259" key="2">
    <source>
        <dbReference type="Pfam" id="PF02776"/>
    </source>
</evidence>
<dbReference type="SUPFAM" id="SSF52518">
    <property type="entry name" value="Thiamin diphosphate-binding fold (THDP-binding)"/>
    <property type="match status" value="1"/>
</dbReference>
<comment type="similarity">
    <text evidence="1">Belongs to the TPP enzyme family.</text>
</comment>
<evidence type="ECO:0000313" key="4">
    <source>
        <dbReference type="Proteomes" id="UP000018949"/>
    </source>
</evidence>
<dbReference type="Pfam" id="PF02776">
    <property type="entry name" value="TPP_enzyme_N"/>
    <property type="match status" value="1"/>
</dbReference>
<dbReference type="GO" id="GO:0050660">
    <property type="term" value="F:flavin adenine dinucleotide binding"/>
    <property type="evidence" value="ECO:0007669"/>
    <property type="project" value="TreeGrafter"/>
</dbReference>
<dbReference type="GO" id="GO:0005948">
    <property type="term" value="C:acetolactate synthase complex"/>
    <property type="evidence" value="ECO:0007669"/>
    <property type="project" value="TreeGrafter"/>
</dbReference>
<organism evidence="3 4">
    <name type="scientific">Mesobacillus boroniphilus JCM 21738</name>
    <dbReference type="NCBI Taxonomy" id="1294265"/>
    <lineage>
        <taxon>Bacteria</taxon>
        <taxon>Bacillati</taxon>
        <taxon>Bacillota</taxon>
        <taxon>Bacilli</taxon>
        <taxon>Bacillales</taxon>
        <taxon>Bacillaceae</taxon>
        <taxon>Mesobacillus</taxon>
    </lineage>
</organism>
<dbReference type="InterPro" id="IPR012001">
    <property type="entry name" value="Thiamin_PyroP_enz_TPP-bd_dom"/>
</dbReference>
<dbReference type="GO" id="GO:0003984">
    <property type="term" value="F:acetolactate synthase activity"/>
    <property type="evidence" value="ECO:0007669"/>
    <property type="project" value="TreeGrafter"/>
</dbReference>
<reference evidence="3 4" key="1">
    <citation type="submission" date="2013-12" db="EMBL/GenBank/DDBJ databases">
        <title>NBRP : Genome information of microbial organism related human and environment.</title>
        <authorList>
            <person name="Hattori M."/>
            <person name="Oshima K."/>
            <person name="Inaba H."/>
            <person name="Suda W."/>
            <person name="Sakamoto M."/>
            <person name="Iino T."/>
            <person name="Kitahara M."/>
            <person name="Oshida Y."/>
            <person name="Iida T."/>
            <person name="Kudo T."/>
            <person name="Itoh T."/>
            <person name="Ahmed I."/>
            <person name="Ohkuma M."/>
        </authorList>
    </citation>
    <scope>NUCLEOTIDE SEQUENCE [LARGE SCALE GENOMIC DNA]</scope>
    <source>
        <strain evidence="3 4">JCM 21738</strain>
    </source>
</reference>
<dbReference type="InterPro" id="IPR029061">
    <property type="entry name" value="THDP-binding"/>
</dbReference>
<dbReference type="PANTHER" id="PTHR18968">
    <property type="entry name" value="THIAMINE PYROPHOSPHATE ENZYMES"/>
    <property type="match status" value="1"/>
</dbReference>
<dbReference type="GO" id="GO:0009099">
    <property type="term" value="P:L-valine biosynthetic process"/>
    <property type="evidence" value="ECO:0007669"/>
    <property type="project" value="TreeGrafter"/>
</dbReference>
<comment type="caution">
    <text evidence="3">The sequence shown here is derived from an EMBL/GenBank/DDBJ whole genome shotgun (WGS) entry which is preliminary data.</text>
</comment>
<protein>
    <submittedName>
        <fullName evidence="3">Acetolactate synthase large subunit</fullName>
    </submittedName>
</protein>
<feature type="domain" description="Thiamine pyrophosphate enzyme N-terminal TPP-binding" evidence="2">
    <location>
        <begin position="16"/>
        <end position="129"/>
    </location>
</feature>
<dbReference type="Proteomes" id="UP000018949">
    <property type="component" value="Unassembled WGS sequence"/>
</dbReference>
<accession>W4RJF8</accession>
<dbReference type="GO" id="GO:0009097">
    <property type="term" value="P:isoleucine biosynthetic process"/>
    <property type="evidence" value="ECO:0007669"/>
    <property type="project" value="TreeGrafter"/>
</dbReference>
<dbReference type="EMBL" id="BAUW01000004">
    <property type="protein sequence ID" value="GAE44008.1"/>
    <property type="molecule type" value="Genomic_DNA"/>
</dbReference>
<dbReference type="FunFam" id="3.40.50.970:FF:000007">
    <property type="entry name" value="Acetolactate synthase"/>
    <property type="match status" value="1"/>
</dbReference>
<dbReference type="PANTHER" id="PTHR18968:SF13">
    <property type="entry name" value="ACETOLACTATE SYNTHASE CATALYTIC SUBUNIT, MITOCHONDRIAL"/>
    <property type="match status" value="1"/>
</dbReference>
<dbReference type="InterPro" id="IPR029035">
    <property type="entry name" value="DHS-like_NAD/FAD-binding_dom"/>
</dbReference>